<dbReference type="GO" id="GO:0015423">
    <property type="term" value="F:ABC-type maltose transporter activity"/>
    <property type="evidence" value="ECO:0007669"/>
    <property type="project" value="TreeGrafter"/>
</dbReference>
<name>A0A2S0KNA3_9FIRM</name>
<dbReference type="AlphaFoldDB" id="A0A2S0KNA3"/>
<comment type="function">
    <text evidence="10">Part of the ABC transporter complex MalEFGK involved in maltose/maltodextrin import. Probably responsible for the translocation of the substrate across the membrane.</text>
</comment>
<keyword evidence="7 9" id="KW-1133">Transmembrane helix</keyword>
<keyword evidence="3 9" id="KW-0813">Transport</keyword>
<feature type="transmembrane region" description="Helical" evidence="9">
    <location>
        <begin position="175"/>
        <end position="200"/>
    </location>
</feature>
<dbReference type="CDD" id="cd06261">
    <property type="entry name" value="TM_PBP2"/>
    <property type="match status" value="1"/>
</dbReference>
<dbReference type="InterPro" id="IPR000515">
    <property type="entry name" value="MetI-like"/>
</dbReference>
<dbReference type="PANTHER" id="PTHR47314:SF1">
    <property type="entry name" value="MALTOSE_MALTODEXTRIN TRANSPORT SYSTEM PERMEASE PROTEIN MALF"/>
    <property type="match status" value="1"/>
</dbReference>
<comment type="subcellular location">
    <subcellularLocation>
        <location evidence="1 9">Cell membrane</location>
        <topology evidence="1 9">Multi-pass membrane protein</topology>
    </subcellularLocation>
</comment>
<evidence type="ECO:0000256" key="4">
    <source>
        <dbReference type="ARBA" id="ARBA00022475"/>
    </source>
</evidence>
<dbReference type="Proteomes" id="UP000237947">
    <property type="component" value="Chromosome"/>
</dbReference>
<evidence type="ECO:0000256" key="6">
    <source>
        <dbReference type="ARBA" id="ARBA00022692"/>
    </source>
</evidence>
<feature type="transmembrane region" description="Helical" evidence="9">
    <location>
        <begin position="329"/>
        <end position="351"/>
    </location>
</feature>
<reference evidence="13" key="1">
    <citation type="submission" date="2018-02" db="EMBL/GenBank/DDBJ databases">
        <authorList>
            <person name="Holder M.E."/>
            <person name="Ajami N.J."/>
            <person name="Petrosino J.F."/>
        </authorList>
    </citation>
    <scope>NUCLEOTIDE SEQUENCE [LARGE SCALE GENOMIC DNA]</scope>
    <source>
        <strain evidence="13">CCUG 47711</strain>
    </source>
</reference>
<comment type="similarity">
    <text evidence="2 10">Belongs to the binding-protein-dependent transport system permease family. MalFG subfamily.</text>
</comment>
<keyword evidence="8 9" id="KW-0472">Membrane</keyword>
<evidence type="ECO:0000256" key="5">
    <source>
        <dbReference type="ARBA" id="ARBA00022597"/>
    </source>
</evidence>
<evidence type="ECO:0000256" key="1">
    <source>
        <dbReference type="ARBA" id="ARBA00004651"/>
    </source>
</evidence>
<evidence type="ECO:0000313" key="12">
    <source>
        <dbReference type="EMBL" id="AVM42510.1"/>
    </source>
</evidence>
<dbReference type="SUPFAM" id="SSF161098">
    <property type="entry name" value="MetI-like"/>
    <property type="match status" value="1"/>
</dbReference>
<keyword evidence="5 10" id="KW-0762">Sugar transport</keyword>
<organism evidence="12 13">
    <name type="scientific">Fastidiosipila sanguinis</name>
    <dbReference type="NCBI Taxonomy" id="236753"/>
    <lineage>
        <taxon>Bacteria</taxon>
        <taxon>Bacillati</taxon>
        <taxon>Bacillota</taxon>
        <taxon>Clostridia</taxon>
        <taxon>Eubacteriales</taxon>
        <taxon>Oscillospiraceae</taxon>
        <taxon>Fastidiosipila</taxon>
    </lineage>
</organism>
<feature type="transmembrane region" description="Helical" evidence="9">
    <location>
        <begin position="437"/>
        <end position="460"/>
    </location>
</feature>
<evidence type="ECO:0000313" key="13">
    <source>
        <dbReference type="Proteomes" id="UP000237947"/>
    </source>
</evidence>
<dbReference type="PROSITE" id="PS50928">
    <property type="entry name" value="ABC_TM1"/>
    <property type="match status" value="1"/>
</dbReference>
<dbReference type="InterPro" id="IPR035906">
    <property type="entry name" value="MetI-like_sf"/>
</dbReference>
<evidence type="ECO:0000256" key="3">
    <source>
        <dbReference type="ARBA" id="ARBA00022448"/>
    </source>
</evidence>
<accession>A0A2S0KNA3</accession>
<protein>
    <recommendedName>
        <fullName evidence="10">Maltose/maltodextrin transport system permease protein</fullName>
    </recommendedName>
</protein>
<dbReference type="KEGG" id="fsa:C5Q98_04440"/>
<feature type="transmembrane region" description="Helical" evidence="9">
    <location>
        <begin position="73"/>
        <end position="95"/>
    </location>
</feature>
<evidence type="ECO:0000259" key="11">
    <source>
        <dbReference type="PROSITE" id="PS50928"/>
    </source>
</evidence>
<feature type="transmembrane region" description="Helical" evidence="9">
    <location>
        <begin position="238"/>
        <end position="262"/>
    </location>
</feature>
<dbReference type="Gene3D" id="1.10.3720.10">
    <property type="entry name" value="MetI-like"/>
    <property type="match status" value="1"/>
</dbReference>
<feature type="transmembrane region" description="Helical" evidence="9">
    <location>
        <begin position="115"/>
        <end position="137"/>
    </location>
</feature>
<feature type="domain" description="ABC transmembrane type-1" evidence="11">
    <location>
        <begin position="239"/>
        <end position="459"/>
    </location>
</feature>
<evidence type="ECO:0000256" key="9">
    <source>
        <dbReference type="RuleBase" id="RU363032"/>
    </source>
</evidence>
<keyword evidence="4 10" id="KW-1003">Cell membrane</keyword>
<evidence type="ECO:0000256" key="7">
    <source>
        <dbReference type="ARBA" id="ARBA00022989"/>
    </source>
</evidence>
<dbReference type="RefSeq" id="WP_106012468.1">
    <property type="nucleotide sequence ID" value="NZ_CP027226.1"/>
</dbReference>
<dbReference type="EMBL" id="CP027226">
    <property type="protein sequence ID" value="AVM42510.1"/>
    <property type="molecule type" value="Genomic_DNA"/>
</dbReference>
<evidence type="ECO:0000256" key="2">
    <source>
        <dbReference type="ARBA" id="ARBA00009047"/>
    </source>
</evidence>
<feature type="transmembrane region" description="Helical" evidence="9">
    <location>
        <begin position="274"/>
        <end position="294"/>
    </location>
</feature>
<keyword evidence="13" id="KW-1185">Reference proteome</keyword>
<dbReference type="PANTHER" id="PTHR47314">
    <property type="entry name" value="MALTOSE/MALTODEXTRIN TRANSPORT SYSTEM PERMEASE PROTEIN MALF"/>
    <property type="match status" value="1"/>
</dbReference>
<feature type="transmembrane region" description="Helical" evidence="9">
    <location>
        <begin position="372"/>
        <end position="390"/>
    </location>
</feature>
<keyword evidence="6 9" id="KW-0812">Transmembrane</keyword>
<gene>
    <name evidence="12" type="ORF">C5Q98_04440</name>
</gene>
<dbReference type="GO" id="GO:1990060">
    <property type="term" value="C:maltose transport complex"/>
    <property type="evidence" value="ECO:0007669"/>
    <property type="project" value="TreeGrafter"/>
</dbReference>
<dbReference type="GO" id="GO:0042956">
    <property type="term" value="P:maltodextrin transmembrane transport"/>
    <property type="evidence" value="ECO:0007669"/>
    <property type="project" value="TreeGrafter"/>
</dbReference>
<dbReference type="Pfam" id="PF00528">
    <property type="entry name" value="BPD_transp_1"/>
    <property type="match status" value="1"/>
</dbReference>
<sequence length="472" mass="53529">MRRTLSHEQKREKEDIARAYRLNNQTENVPWTVRNALLKGNWASKISFLIMGFGNLIYGQVIKGFLWLLTQALYIYFMITSGLENLSLFGSLGWLEQQEVWNPEKAIYEYQAGHNSVLILLWGVITICITVAFIFIWRSSVRSSYKAEFIKNEGFEPASFSSDVKSLFNHRIQGLLLSLPVLGTLTFSVLPLIFMISMAFTSYSRETNSLVLFDWTGFDNFSRVLQLNNAIGKTFWPVVGWTIIWAVFATALNFIFGLLLAMMINRKRTRLKSVWRVSFAATIAVPQFVSLLVIRQMLAANGPINLFLIAQNVIKDPIPFWTDPTLAKIMVIVINLWVGIPYTILQVTGILQNFPEEFREAARIDGASEAQTFRHITLPYILQIMGPFLITQFTGNVNNFNVIYLLTGGGPARFGSTAGYTDLLVTWLYKLTVDNQFYNIGSVIGIFTFIVLSVVALTLYRFTSASKREGGK</sequence>
<proteinExistence type="inferred from homology"/>
<dbReference type="OrthoDB" id="9778687at2"/>
<feature type="transmembrane region" description="Helical" evidence="9">
    <location>
        <begin position="42"/>
        <end position="61"/>
    </location>
</feature>
<evidence type="ECO:0000256" key="10">
    <source>
        <dbReference type="RuleBase" id="RU367050"/>
    </source>
</evidence>
<evidence type="ECO:0000256" key="8">
    <source>
        <dbReference type="ARBA" id="ARBA00023136"/>
    </source>
</evidence>